<dbReference type="RefSeq" id="WP_349431840.1">
    <property type="nucleotide sequence ID" value="NZ_CP157743.1"/>
</dbReference>
<dbReference type="SUPFAM" id="SSF53756">
    <property type="entry name" value="UDP-Glycosyltransferase/glycogen phosphorylase"/>
    <property type="match status" value="1"/>
</dbReference>
<sequence length="381" mass="44010">MLRVVWINKSKWLKPGPIVYMGLLNAMSFAQHKIATDYFVASGDDSETEQDLQHFYGLEPSSYLSIYRVKETRPGARDVYQQAILKIEEYLHSGDHVIVLTRELGALSRLLKIKKKNPSLKVVYESHDYYLNRAHLPKQGFSALRRQWAERLLIPKVDGLICLTEHQRALYQQFWNKLPIVALSLGCLKFKHQNLEQRRSKRRVAYIGHLHGYKGSDFIYDVAKLLKHKNITLSCYGGHEKQVLQLRGEARELGLEDVLKFDAFVSPAELHRILDQDVSIGLVPLQDTFYSRYLTCPVKALDFLSHGLPVVASDLPSTREVLRETGLYCSSRNATEFAEAIEQLLDHSQNYQSASKLSYRRSLQLQWYLRAEKILRLLNLH</sequence>
<dbReference type="GO" id="GO:0016757">
    <property type="term" value="F:glycosyltransferase activity"/>
    <property type="evidence" value="ECO:0007669"/>
    <property type="project" value="UniProtKB-KW"/>
</dbReference>
<dbReference type="PANTHER" id="PTHR46401">
    <property type="entry name" value="GLYCOSYLTRANSFERASE WBBK-RELATED"/>
    <property type="match status" value="1"/>
</dbReference>
<dbReference type="KEGG" id="mech:Q9L42_002615"/>
<evidence type="ECO:0000256" key="1">
    <source>
        <dbReference type="ARBA" id="ARBA00022679"/>
    </source>
</evidence>
<dbReference type="GO" id="GO:0009103">
    <property type="term" value="P:lipopolysaccharide biosynthetic process"/>
    <property type="evidence" value="ECO:0007669"/>
    <property type="project" value="TreeGrafter"/>
</dbReference>
<organism evidence="2 3">
    <name type="scientific">Methylomarinum roseum</name>
    <dbReference type="NCBI Taxonomy" id="3067653"/>
    <lineage>
        <taxon>Bacteria</taxon>
        <taxon>Pseudomonadati</taxon>
        <taxon>Pseudomonadota</taxon>
        <taxon>Gammaproteobacteria</taxon>
        <taxon>Methylococcales</taxon>
        <taxon>Methylococcaceae</taxon>
        <taxon>Methylomarinum</taxon>
    </lineage>
</organism>
<dbReference type="EMBL" id="CP157743">
    <property type="protein sequence ID" value="XBS21029.1"/>
    <property type="molecule type" value="Genomic_DNA"/>
</dbReference>
<keyword evidence="3" id="KW-1185">Reference proteome</keyword>
<gene>
    <name evidence="2" type="ORF">Q9L42_002615</name>
</gene>
<keyword evidence="2" id="KW-0328">Glycosyltransferase</keyword>
<keyword evidence="1 2" id="KW-0808">Transferase</keyword>
<dbReference type="Gene3D" id="3.40.50.2000">
    <property type="entry name" value="Glycogen Phosphorylase B"/>
    <property type="match status" value="1"/>
</dbReference>
<name>A0AAU7NVP7_9GAMM</name>
<dbReference type="Proteomes" id="UP001225378">
    <property type="component" value="Chromosome"/>
</dbReference>
<protein>
    <submittedName>
        <fullName evidence="2">Glycosyltransferase</fullName>
        <ecNumber evidence="2">2.4.-.-</ecNumber>
    </submittedName>
</protein>
<dbReference type="AlphaFoldDB" id="A0AAU7NVP7"/>
<accession>A0AAU7NVP7</accession>
<proteinExistence type="predicted"/>
<dbReference type="Pfam" id="PF13692">
    <property type="entry name" value="Glyco_trans_1_4"/>
    <property type="match status" value="1"/>
</dbReference>
<dbReference type="PANTHER" id="PTHR46401:SF2">
    <property type="entry name" value="GLYCOSYLTRANSFERASE WBBK-RELATED"/>
    <property type="match status" value="1"/>
</dbReference>
<evidence type="ECO:0000313" key="2">
    <source>
        <dbReference type="EMBL" id="XBS21029.1"/>
    </source>
</evidence>
<dbReference type="EC" id="2.4.-.-" evidence="2"/>
<reference evidence="2 3" key="1">
    <citation type="journal article" date="2024" name="Microbiology">
        <title>Methylomarinum rosea sp. nov., a novel halophilic methanotrophic bacterium from the hypersaline Lake Elton.</title>
        <authorList>
            <person name="Suleimanov R.Z."/>
            <person name="Oshkin I.Y."/>
            <person name="Danilova O.V."/>
            <person name="Suzina N.E."/>
            <person name="Dedysh S.N."/>
        </authorList>
    </citation>
    <scope>NUCLEOTIDE SEQUENCE [LARGE SCALE GENOMIC DNA]</scope>
    <source>
        <strain evidence="2 3">Ch1-1</strain>
    </source>
</reference>
<evidence type="ECO:0000313" key="3">
    <source>
        <dbReference type="Proteomes" id="UP001225378"/>
    </source>
</evidence>